<reference evidence="3" key="1">
    <citation type="submission" date="2023-08" db="EMBL/GenBank/DDBJ databases">
        <authorList>
            <person name="Chen Y."/>
            <person name="Shah S."/>
            <person name="Dougan E. K."/>
            <person name="Thang M."/>
            <person name="Chan C."/>
        </authorList>
    </citation>
    <scope>NUCLEOTIDE SEQUENCE</scope>
</reference>
<evidence type="ECO:0000256" key="2">
    <source>
        <dbReference type="SAM" id="Phobius"/>
    </source>
</evidence>
<dbReference type="AlphaFoldDB" id="A0AA36IFI7"/>
<feature type="transmembrane region" description="Helical" evidence="2">
    <location>
        <begin position="230"/>
        <end position="251"/>
    </location>
</feature>
<dbReference type="EMBL" id="CAUJNA010001224">
    <property type="protein sequence ID" value="CAJ1385309.1"/>
    <property type="molecule type" value="Genomic_DNA"/>
</dbReference>
<name>A0AA36IFI7_9DINO</name>
<evidence type="ECO:0000256" key="1">
    <source>
        <dbReference type="SAM" id="MobiDB-lite"/>
    </source>
</evidence>
<keyword evidence="2" id="KW-0472">Membrane</keyword>
<evidence type="ECO:0000313" key="4">
    <source>
        <dbReference type="Proteomes" id="UP001178507"/>
    </source>
</evidence>
<gene>
    <name evidence="3" type="ORF">EVOR1521_LOCUS11938</name>
</gene>
<comment type="caution">
    <text evidence="3">The sequence shown here is derived from an EMBL/GenBank/DDBJ whole genome shotgun (WGS) entry which is preliminary data.</text>
</comment>
<keyword evidence="4" id="KW-1185">Reference proteome</keyword>
<feature type="region of interest" description="Disordered" evidence="1">
    <location>
        <begin position="285"/>
        <end position="306"/>
    </location>
</feature>
<keyword evidence="2" id="KW-1133">Transmembrane helix</keyword>
<sequence length="354" mass="38734">MTAWRETACGHCVGIALLLYGLFNTYLFVKFTPVYSATSCGDQTAEIKNFEIGETILVSLEIHVLCSNPNPYQVKILKATPGNVYIGEHRGTDVGVLTLLEGSALPAEGEGLVKVLMESEISKSSSGSLAKKFLGNGEIPIFMELKFDVGIDINFGLQRFGTTAPFDKKCGMNIGAMFQRAANKLGPMVCRDSFEELVLPDLGEAPGPMSFSAAQMDPDRIRMGERLKNVSILGVGGVCYLVGFFLTYSLWLNPWHYFQWPLSRSVSRSVSREFSNGNGLSLRRILARDRSPNPQPSPKRDGNGERVQMMSLLTCGAFGWWNGSKAQPHMAGRSESQASGELRGLQPSCLRSKA</sequence>
<protein>
    <submittedName>
        <fullName evidence="3">Uncharacterized protein</fullName>
    </submittedName>
</protein>
<keyword evidence="2" id="KW-0812">Transmembrane</keyword>
<dbReference type="Proteomes" id="UP001178507">
    <property type="component" value="Unassembled WGS sequence"/>
</dbReference>
<organism evidence="3 4">
    <name type="scientific">Effrenium voratum</name>
    <dbReference type="NCBI Taxonomy" id="2562239"/>
    <lineage>
        <taxon>Eukaryota</taxon>
        <taxon>Sar</taxon>
        <taxon>Alveolata</taxon>
        <taxon>Dinophyceae</taxon>
        <taxon>Suessiales</taxon>
        <taxon>Symbiodiniaceae</taxon>
        <taxon>Effrenium</taxon>
    </lineage>
</organism>
<evidence type="ECO:0000313" key="3">
    <source>
        <dbReference type="EMBL" id="CAJ1385309.1"/>
    </source>
</evidence>
<feature type="region of interest" description="Disordered" evidence="1">
    <location>
        <begin position="329"/>
        <end position="354"/>
    </location>
</feature>
<accession>A0AA36IFI7</accession>
<proteinExistence type="predicted"/>